<feature type="transmembrane region" description="Helical" evidence="6">
    <location>
        <begin position="23"/>
        <end position="44"/>
    </location>
</feature>
<feature type="transmembrane region" description="Helical" evidence="6">
    <location>
        <begin position="256"/>
        <end position="275"/>
    </location>
</feature>
<keyword evidence="8" id="KW-1185">Reference proteome</keyword>
<feature type="transmembrane region" description="Helical" evidence="6">
    <location>
        <begin position="182"/>
        <end position="204"/>
    </location>
</feature>
<dbReference type="GO" id="GO:0005886">
    <property type="term" value="C:plasma membrane"/>
    <property type="evidence" value="ECO:0007669"/>
    <property type="project" value="UniProtKB-SubCell"/>
</dbReference>
<feature type="transmembrane region" description="Helical" evidence="6">
    <location>
        <begin position="50"/>
        <end position="69"/>
    </location>
</feature>
<keyword evidence="4 6" id="KW-1133">Transmembrane helix</keyword>
<comment type="subcellular location">
    <subcellularLocation>
        <location evidence="1">Cell membrane</location>
        <topology evidence="1">Multi-pass membrane protein</topology>
    </subcellularLocation>
</comment>
<feature type="transmembrane region" description="Helical" evidence="6">
    <location>
        <begin position="154"/>
        <end position="176"/>
    </location>
</feature>
<organism evidence="7 8">
    <name type="scientific">Colwellia demingiae</name>
    <dbReference type="NCBI Taxonomy" id="89401"/>
    <lineage>
        <taxon>Bacteria</taxon>
        <taxon>Pseudomonadati</taxon>
        <taxon>Pseudomonadota</taxon>
        <taxon>Gammaproteobacteria</taxon>
        <taxon>Alteromonadales</taxon>
        <taxon>Colwelliaceae</taxon>
        <taxon>Colwellia</taxon>
    </lineage>
</organism>
<dbReference type="Pfam" id="PF01943">
    <property type="entry name" value="Polysacc_synt"/>
    <property type="match status" value="1"/>
</dbReference>
<feature type="transmembrane region" description="Helical" evidence="6">
    <location>
        <begin position="216"/>
        <end position="236"/>
    </location>
</feature>
<keyword evidence="5 6" id="KW-0472">Membrane</keyword>
<feature type="transmembrane region" description="Helical" evidence="6">
    <location>
        <begin position="296"/>
        <end position="319"/>
    </location>
</feature>
<dbReference type="AlphaFoldDB" id="A0A5C6QTS3"/>
<feature type="transmembrane region" description="Helical" evidence="6">
    <location>
        <begin position="331"/>
        <end position="357"/>
    </location>
</feature>
<feature type="transmembrane region" description="Helical" evidence="6">
    <location>
        <begin position="123"/>
        <end position="142"/>
    </location>
</feature>
<dbReference type="OrthoDB" id="103403at2"/>
<evidence type="ECO:0000313" key="8">
    <source>
        <dbReference type="Proteomes" id="UP000321822"/>
    </source>
</evidence>
<dbReference type="PANTHER" id="PTHR30250:SF11">
    <property type="entry name" value="O-ANTIGEN TRANSPORTER-RELATED"/>
    <property type="match status" value="1"/>
</dbReference>
<name>A0A5C6QTS3_9GAMM</name>
<dbReference type="InterPro" id="IPR050833">
    <property type="entry name" value="Poly_Biosynth_Transport"/>
</dbReference>
<dbReference type="EMBL" id="VOLT01000001">
    <property type="protein sequence ID" value="TWX71928.1"/>
    <property type="molecule type" value="Genomic_DNA"/>
</dbReference>
<keyword evidence="2" id="KW-1003">Cell membrane</keyword>
<feature type="transmembrane region" description="Helical" evidence="6">
    <location>
        <begin position="90"/>
        <end position="111"/>
    </location>
</feature>
<evidence type="ECO:0000256" key="4">
    <source>
        <dbReference type="ARBA" id="ARBA00022989"/>
    </source>
</evidence>
<protein>
    <submittedName>
        <fullName evidence="7">Oligosaccharide flippase family protein</fullName>
    </submittedName>
</protein>
<reference evidence="7 8" key="1">
    <citation type="submission" date="2019-07" db="EMBL/GenBank/DDBJ databases">
        <title>Genomes of sea-ice associated Colwellia species.</title>
        <authorList>
            <person name="Bowman J.P."/>
        </authorList>
    </citation>
    <scope>NUCLEOTIDE SEQUENCE [LARGE SCALE GENOMIC DNA]</scope>
    <source>
        <strain evidence="7 8">ACAM 459</strain>
    </source>
</reference>
<feature type="transmembrane region" description="Helical" evidence="6">
    <location>
        <begin position="420"/>
        <end position="441"/>
    </location>
</feature>
<dbReference type="Proteomes" id="UP000321822">
    <property type="component" value="Unassembled WGS sequence"/>
</dbReference>
<evidence type="ECO:0000256" key="2">
    <source>
        <dbReference type="ARBA" id="ARBA00022475"/>
    </source>
</evidence>
<evidence type="ECO:0000256" key="3">
    <source>
        <dbReference type="ARBA" id="ARBA00022692"/>
    </source>
</evidence>
<sequence length="442" mass="50425">MLNLLKGKLDSGTREFFRHGKNYLTASVFIRGLSVISIPVMTRLLTPSEFGLIAVFLSIVTTLSIIYGLGTQTTVGRYFFETNDDFGDFLGSNFLYLWGVGFILSLTTYAYKIEISELLDLPLPMLVFAIVIAFTSATYATVEAYLQVTKQSFLFTRISMFRGIFSLVITITITYYLNEHRYLGTVYSMLLFSCIFFFYSLYLVRNIVGFDFSWNHIKYSFLLGGPIILHLLSSHIINTFDQLMINKMVGAKETGFYSFAYKVGMIFQMIVISLTQSWNPIFFESLKHKNYDNIDVISIRFSFIISALALIIVMFTPQISQILAPEAYSEAISIIPVIIIGFMFQFLYVLYIGYAFYAKKTATIALITLLCGVFNILMNYIFIPIYGYTIASWTTLATFLLFFIAHYINVRLFIKPERVMAFKGVVLPVLISMLLILAYSVV</sequence>
<dbReference type="PANTHER" id="PTHR30250">
    <property type="entry name" value="PST FAMILY PREDICTED COLANIC ACID TRANSPORTER"/>
    <property type="match status" value="1"/>
</dbReference>
<gene>
    <name evidence="7" type="ORF">ESZ36_01470</name>
</gene>
<dbReference type="RefSeq" id="WP_146782532.1">
    <property type="nucleotide sequence ID" value="NZ_VOLT01000001.1"/>
</dbReference>
<accession>A0A5C6QTS3</accession>
<comment type="caution">
    <text evidence="7">The sequence shown here is derived from an EMBL/GenBank/DDBJ whole genome shotgun (WGS) entry which is preliminary data.</text>
</comment>
<evidence type="ECO:0000313" key="7">
    <source>
        <dbReference type="EMBL" id="TWX71928.1"/>
    </source>
</evidence>
<dbReference type="InterPro" id="IPR002797">
    <property type="entry name" value="Polysacc_synth"/>
</dbReference>
<proteinExistence type="predicted"/>
<evidence type="ECO:0000256" key="1">
    <source>
        <dbReference type="ARBA" id="ARBA00004651"/>
    </source>
</evidence>
<feature type="transmembrane region" description="Helical" evidence="6">
    <location>
        <begin position="364"/>
        <end position="382"/>
    </location>
</feature>
<feature type="transmembrane region" description="Helical" evidence="6">
    <location>
        <begin position="388"/>
        <end position="408"/>
    </location>
</feature>
<evidence type="ECO:0000256" key="5">
    <source>
        <dbReference type="ARBA" id="ARBA00023136"/>
    </source>
</evidence>
<keyword evidence="3 6" id="KW-0812">Transmembrane</keyword>
<evidence type="ECO:0000256" key="6">
    <source>
        <dbReference type="SAM" id="Phobius"/>
    </source>
</evidence>